<organism evidence="2 3">
    <name type="scientific">Clavibacter michiganensis</name>
    <dbReference type="NCBI Taxonomy" id="28447"/>
    <lineage>
        <taxon>Bacteria</taxon>
        <taxon>Bacillati</taxon>
        <taxon>Actinomycetota</taxon>
        <taxon>Actinomycetes</taxon>
        <taxon>Micrococcales</taxon>
        <taxon>Microbacteriaceae</taxon>
        <taxon>Clavibacter</taxon>
    </lineage>
</organism>
<dbReference type="Proteomes" id="UP000195011">
    <property type="component" value="Unassembled WGS sequence"/>
</dbReference>
<proteinExistence type="predicted"/>
<comment type="caution">
    <text evidence="2">The sequence shown here is derived from an EMBL/GenBank/DDBJ whole genome shotgun (WGS) entry which is preliminary data.</text>
</comment>
<feature type="transmembrane region" description="Helical" evidence="1">
    <location>
        <begin position="363"/>
        <end position="384"/>
    </location>
</feature>
<evidence type="ECO:0000313" key="3">
    <source>
        <dbReference type="Proteomes" id="UP000195011"/>
    </source>
</evidence>
<evidence type="ECO:0000256" key="1">
    <source>
        <dbReference type="SAM" id="Phobius"/>
    </source>
</evidence>
<dbReference type="RefSeq" id="WP_086516955.1">
    <property type="nucleotide sequence ID" value="NZ_MDJY01000029.1"/>
</dbReference>
<keyword evidence="1" id="KW-0472">Membrane</keyword>
<keyword evidence="1" id="KW-1133">Transmembrane helix</keyword>
<feature type="transmembrane region" description="Helical" evidence="1">
    <location>
        <begin position="297"/>
        <end position="316"/>
    </location>
</feature>
<name>A0A251YLR8_9MICO</name>
<dbReference type="EMBL" id="MDJY01000029">
    <property type="protein sequence ID" value="OUE25180.1"/>
    <property type="molecule type" value="Genomic_DNA"/>
</dbReference>
<feature type="transmembrane region" description="Helical" evidence="1">
    <location>
        <begin position="272"/>
        <end position="291"/>
    </location>
</feature>
<protein>
    <recommendedName>
        <fullName evidence="4">Polysaccharide transporter</fullName>
    </recommendedName>
</protein>
<gene>
    <name evidence="2" type="ORF">BFL36_05305</name>
</gene>
<evidence type="ECO:0008006" key="4">
    <source>
        <dbReference type="Google" id="ProtNLM"/>
    </source>
</evidence>
<reference evidence="2 3" key="1">
    <citation type="submission" date="2016-08" db="EMBL/GenBank/DDBJ databases">
        <title>Genome sequence of Clavibacter michiganensis spp strain CFBP8017.</title>
        <authorList>
            <person name="Thapa S.P."/>
            <person name="Coaker G."/>
            <person name="Jacques M.-A."/>
        </authorList>
    </citation>
    <scope>NUCLEOTIDE SEQUENCE [LARGE SCALE GENOMIC DNA]</scope>
    <source>
        <strain evidence="2">CFBP8017</strain>
    </source>
</reference>
<feature type="transmembrane region" description="Helical" evidence="1">
    <location>
        <begin position="45"/>
        <end position="66"/>
    </location>
</feature>
<keyword evidence="1" id="KW-0812">Transmembrane</keyword>
<accession>A0A251YLR8</accession>
<feature type="transmembrane region" description="Helical" evidence="1">
    <location>
        <begin position="336"/>
        <end position="357"/>
    </location>
</feature>
<dbReference type="AlphaFoldDB" id="A0A251YLR8"/>
<feature type="transmembrane region" description="Helical" evidence="1">
    <location>
        <begin position="78"/>
        <end position="102"/>
    </location>
</feature>
<sequence length="400" mass="41604">MIRRLGLLLPTGAAGLTRVLQLVLLVVLTHLSEGSAESALVTGFALLSSFAIITDSGAANFLLSLPRARLTRGVHARAVGFHAGLGSLGAAIAVVLTVAAASSIPGEAVLLLVALGVSQVLDSLTRTIRAPLLVGRRDASYAFPDLALVVLKAVPLAIAVLVPEVLVLLAFPLVSLVVTAGTWIAVRRGLPTTGDQPVRVFPQILEFGLSGSLSALYSQAPLVLGTAILGVDAVVPLALAYRVVQPLEVLPATLSQQLIPRIRAAARPARAYWWRFALGGLVLAGIIALIREPVERVFGGAAFDQVVFLVILLSVAPKFGNYALMAYAMGSGLVRVRLVATIVTGVVAVVLTLAAALAAGPVLLAGVTLASELVLSAAIAVLLIRTRTRTRTRTRRKEDA</sequence>
<feature type="transmembrane region" description="Helical" evidence="1">
    <location>
        <begin position="166"/>
        <end position="186"/>
    </location>
</feature>
<evidence type="ECO:0000313" key="2">
    <source>
        <dbReference type="EMBL" id="OUE25180.1"/>
    </source>
</evidence>